<accession>A0A0N0IWY7</accession>
<comment type="caution">
    <text evidence="2">The sequence shown here is derived from an EMBL/GenBank/DDBJ whole genome shotgun (WGS) entry which is preliminary data.</text>
</comment>
<proteinExistence type="predicted"/>
<name>A0A0N0IWY7_CHRID</name>
<dbReference type="AlphaFoldDB" id="A0A0N0IWY7"/>
<keyword evidence="1" id="KW-1133">Transmembrane helix</keyword>
<evidence type="ECO:0000313" key="3">
    <source>
        <dbReference type="Proteomes" id="UP000037953"/>
    </source>
</evidence>
<keyword evidence="1" id="KW-0472">Membrane</keyword>
<feature type="transmembrane region" description="Helical" evidence="1">
    <location>
        <begin position="51"/>
        <end position="69"/>
    </location>
</feature>
<gene>
    <name evidence="2" type="ORF">AOB46_08950</name>
</gene>
<evidence type="ECO:0000256" key="1">
    <source>
        <dbReference type="SAM" id="Phobius"/>
    </source>
</evidence>
<keyword evidence="1" id="KW-0812">Transmembrane</keyword>
<protein>
    <submittedName>
        <fullName evidence="2">Uncharacterized protein</fullName>
    </submittedName>
</protein>
<reference evidence="2 3" key="1">
    <citation type="journal article" date="2015" name="Genom Data">
        <title>Draft genome sequence of a multidrug-resistant Chryseobacterium indologenes isolate from Malaysia.</title>
        <authorList>
            <person name="Yu C.Y."/>
            <person name="Ang G.Y."/>
            <person name="Cheng H.J."/>
            <person name="Cheong Y.M."/>
            <person name="Yin W.F."/>
            <person name="Chan K.G."/>
        </authorList>
    </citation>
    <scope>NUCLEOTIDE SEQUENCE [LARGE SCALE GENOMIC DNA]</scope>
    <source>
        <strain evidence="2 3">CI_885</strain>
    </source>
</reference>
<organism evidence="2 3">
    <name type="scientific">Chryseobacterium indologenes</name>
    <name type="common">Flavobacterium indologenes</name>
    <dbReference type="NCBI Taxonomy" id="253"/>
    <lineage>
        <taxon>Bacteria</taxon>
        <taxon>Pseudomonadati</taxon>
        <taxon>Bacteroidota</taxon>
        <taxon>Flavobacteriia</taxon>
        <taxon>Flavobacteriales</taxon>
        <taxon>Weeksellaceae</taxon>
        <taxon>Chryseobacterium group</taxon>
        <taxon>Chryseobacterium</taxon>
    </lineage>
</organism>
<dbReference type="PATRIC" id="fig|253.9.peg.3542"/>
<reference evidence="3" key="2">
    <citation type="submission" date="2015-09" db="EMBL/GenBank/DDBJ databases">
        <title>Draft genome sequence of a multidrug-resistant Chryseobacterium indologenes isolate from Malaysia.</title>
        <authorList>
            <person name="Yu C.Y."/>
            <person name="Ang G.Y."/>
            <person name="Chan K.-G."/>
        </authorList>
    </citation>
    <scope>NUCLEOTIDE SEQUENCE [LARGE SCALE GENOMIC DNA]</scope>
    <source>
        <strain evidence="3">CI_885</strain>
    </source>
</reference>
<sequence>MRDRNSSLLLLLQILKMIKINNFHTMQVVIKVLAAMIIVIFFTLACTPWNTAVKVVLLTTGVILLRLLLKAKCIEYEFSGECITIKKFHPFYHRKKISPFAEFPRQYLKDFILEEKQMVSSLVIVLDTEKRKGLKMKLQIAGFNDKQMKDLTDSLESIKKTNKNEY</sequence>
<feature type="transmembrane region" description="Helical" evidence="1">
    <location>
        <begin position="21"/>
        <end position="45"/>
    </location>
</feature>
<evidence type="ECO:0000313" key="2">
    <source>
        <dbReference type="EMBL" id="KPE51762.1"/>
    </source>
</evidence>
<dbReference type="Proteomes" id="UP000037953">
    <property type="component" value="Unassembled WGS sequence"/>
</dbReference>
<dbReference type="EMBL" id="LJOD01000004">
    <property type="protein sequence ID" value="KPE51762.1"/>
    <property type="molecule type" value="Genomic_DNA"/>
</dbReference>